<dbReference type="AlphaFoldDB" id="A0A816UFQ3"/>
<dbReference type="GO" id="GO:0097352">
    <property type="term" value="P:autophagosome maturation"/>
    <property type="evidence" value="ECO:0007669"/>
    <property type="project" value="TreeGrafter"/>
</dbReference>
<dbReference type="GO" id="GO:0016887">
    <property type="term" value="F:ATP hydrolysis activity"/>
    <property type="evidence" value="ECO:0007669"/>
    <property type="project" value="InterPro"/>
</dbReference>
<dbReference type="InterPro" id="IPR050168">
    <property type="entry name" value="AAA_ATPase_domain"/>
</dbReference>
<dbReference type="Gene3D" id="3.10.330.10">
    <property type="match status" value="1"/>
</dbReference>
<dbReference type="GO" id="GO:0031593">
    <property type="term" value="F:polyubiquitin modification-dependent protein binding"/>
    <property type="evidence" value="ECO:0007669"/>
    <property type="project" value="TreeGrafter"/>
</dbReference>
<reference evidence="4" key="1">
    <citation type="submission" date="2021-02" db="EMBL/GenBank/DDBJ databases">
        <authorList>
            <person name="Nowell W R."/>
        </authorList>
    </citation>
    <scope>NUCLEOTIDE SEQUENCE</scope>
</reference>
<dbReference type="Pfam" id="PF02359">
    <property type="entry name" value="CDC48_N"/>
    <property type="match status" value="1"/>
</dbReference>
<organism evidence="4 5">
    <name type="scientific">Rotaria magnacalcarata</name>
    <dbReference type="NCBI Taxonomy" id="392030"/>
    <lineage>
        <taxon>Eukaryota</taxon>
        <taxon>Metazoa</taxon>
        <taxon>Spiralia</taxon>
        <taxon>Gnathifera</taxon>
        <taxon>Rotifera</taxon>
        <taxon>Eurotatoria</taxon>
        <taxon>Bdelloidea</taxon>
        <taxon>Philodinida</taxon>
        <taxon>Philodinidae</taxon>
        <taxon>Rotaria</taxon>
    </lineage>
</organism>
<dbReference type="PANTHER" id="PTHR23077:SF171">
    <property type="entry name" value="NUCLEAR VALOSIN-CONTAINING PROTEIN-LIKE"/>
    <property type="match status" value="1"/>
</dbReference>
<dbReference type="InterPro" id="IPR027417">
    <property type="entry name" value="P-loop_NTPase"/>
</dbReference>
<dbReference type="GO" id="GO:0005634">
    <property type="term" value="C:nucleus"/>
    <property type="evidence" value="ECO:0007669"/>
    <property type="project" value="TreeGrafter"/>
</dbReference>
<dbReference type="SUPFAM" id="SSF52540">
    <property type="entry name" value="P-loop containing nucleoside triphosphate hydrolases"/>
    <property type="match status" value="1"/>
</dbReference>
<dbReference type="InterPro" id="IPR003959">
    <property type="entry name" value="ATPase_AAA_core"/>
</dbReference>
<dbReference type="GO" id="GO:0005829">
    <property type="term" value="C:cytosol"/>
    <property type="evidence" value="ECO:0007669"/>
    <property type="project" value="TreeGrafter"/>
</dbReference>
<sequence>MTEYGNCATTELNHANYSNRLFIDDALDDDNSVVRLPSQTMDKLELFCGDTVKLKGEKRRETICIVIFDDTCQDNRIRVHQVVQNNLRVQTGDVISIQGCPHVKYGTRIHVLPIADTVTCMVNNLIITRIFVTLLSRCLSTVIEAEPSPHCIVAPETVIDCEGKPIKREIKETFIDEISFDDIGGLNNVKRVLKEFIQYPIEYQDFYQKLGMAFTRGMLLYGATGCGKRANNYMTDANVSTDRFINQLLTELDDISAKTKVFIIGETNRPDIIDHNFFRQGHLDQIVYVPLPNEQSREAILKIALRKWPLSKDVDLKYLARVLNGVSGADVIEICQRACKAVIHELIENKRKNEMLKPVPRFEYDPFIASGNDIRRYEEFARMWQPSYGYYSSIHMINDTQNIKEGGDAKQGSAIYTDDDDLYA</sequence>
<name>A0A816UFQ3_9BILA</name>
<evidence type="ECO:0000259" key="3">
    <source>
        <dbReference type="SMART" id="SM01073"/>
    </source>
</evidence>
<dbReference type="Pfam" id="PF17862">
    <property type="entry name" value="AAA_lid_3"/>
    <property type="match status" value="1"/>
</dbReference>
<dbReference type="InterPro" id="IPR009010">
    <property type="entry name" value="Asp_de-COase-like_dom_sf"/>
</dbReference>
<dbReference type="PANTHER" id="PTHR23077">
    <property type="entry name" value="AAA-FAMILY ATPASE"/>
    <property type="match status" value="1"/>
</dbReference>
<dbReference type="SMART" id="SM01073">
    <property type="entry name" value="CDC48_N"/>
    <property type="match status" value="1"/>
</dbReference>
<dbReference type="InterPro" id="IPR029067">
    <property type="entry name" value="CDC48_domain_2-like_sf"/>
</dbReference>
<accession>A0A816UFQ3</accession>
<dbReference type="InterPro" id="IPR041569">
    <property type="entry name" value="AAA_lid_3"/>
</dbReference>
<dbReference type="SUPFAM" id="SSF50692">
    <property type="entry name" value="ADC-like"/>
    <property type="match status" value="1"/>
</dbReference>
<dbReference type="Proteomes" id="UP000663856">
    <property type="component" value="Unassembled WGS sequence"/>
</dbReference>
<dbReference type="InterPro" id="IPR003338">
    <property type="entry name" value="CDC4_N-term_subdom"/>
</dbReference>
<dbReference type="Gene3D" id="1.10.8.60">
    <property type="match status" value="1"/>
</dbReference>
<dbReference type="Gene3D" id="2.40.40.20">
    <property type="match status" value="1"/>
</dbReference>
<keyword evidence="2" id="KW-0067">ATP-binding</keyword>
<gene>
    <name evidence="4" type="ORF">WKI299_LOCUS22663</name>
</gene>
<dbReference type="GO" id="GO:0030970">
    <property type="term" value="P:retrograde protein transport, ER to cytosol"/>
    <property type="evidence" value="ECO:0007669"/>
    <property type="project" value="TreeGrafter"/>
</dbReference>
<feature type="domain" description="CDC48 N-terminal subdomain" evidence="3">
    <location>
        <begin position="20"/>
        <end position="103"/>
    </location>
</feature>
<evidence type="ECO:0000256" key="1">
    <source>
        <dbReference type="ARBA" id="ARBA00022741"/>
    </source>
</evidence>
<dbReference type="Pfam" id="PF00004">
    <property type="entry name" value="AAA"/>
    <property type="match status" value="1"/>
</dbReference>
<dbReference type="FunFam" id="2.40.40.20:FF:000003">
    <property type="entry name" value="Transitional endoplasmic reticulum ATPase"/>
    <property type="match status" value="1"/>
</dbReference>
<keyword evidence="1" id="KW-0547">Nucleotide-binding</keyword>
<dbReference type="Gene3D" id="3.40.50.300">
    <property type="entry name" value="P-loop containing nucleotide triphosphate hydrolases"/>
    <property type="match status" value="2"/>
</dbReference>
<evidence type="ECO:0000313" key="5">
    <source>
        <dbReference type="Proteomes" id="UP000663856"/>
    </source>
</evidence>
<dbReference type="SUPFAM" id="SSF54585">
    <property type="entry name" value="Cdc48 domain 2-like"/>
    <property type="match status" value="1"/>
</dbReference>
<protein>
    <recommendedName>
        <fullName evidence="3">CDC48 N-terminal subdomain domain-containing protein</fullName>
    </recommendedName>
</protein>
<comment type="caution">
    <text evidence="4">The sequence shown here is derived from an EMBL/GenBank/DDBJ whole genome shotgun (WGS) entry which is preliminary data.</text>
</comment>
<evidence type="ECO:0000313" key="4">
    <source>
        <dbReference type="EMBL" id="CAF2113106.1"/>
    </source>
</evidence>
<dbReference type="GO" id="GO:0051228">
    <property type="term" value="P:mitotic spindle disassembly"/>
    <property type="evidence" value="ECO:0007669"/>
    <property type="project" value="TreeGrafter"/>
</dbReference>
<dbReference type="EMBL" id="CAJNRF010009746">
    <property type="protein sequence ID" value="CAF2113106.1"/>
    <property type="molecule type" value="Genomic_DNA"/>
</dbReference>
<dbReference type="GO" id="GO:0034098">
    <property type="term" value="C:VCP-NPL4-UFD1 AAA ATPase complex"/>
    <property type="evidence" value="ECO:0007669"/>
    <property type="project" value="TreeGrafter"/>
</dbReference>
<evidence type="ECO:0000256" key="2">
    <source>
        <dbReference type="ARBA" id="ARBA00022840"/>
    </source>
</evidence>
<proteinExistence type="predicted"/>
<dbReference type="GO" id="GO:0005524">
    <property type="term" value="F:ATP binding"/>
    <property type="evidence" value="ECO:0007669"/>
    <property type="project" value="UniProtKB-KW"/>
</dbReference>